<keyword evidence="1" id="KW-0812">Transmembrane</keyword>
<sequence>MQSLNLTKQQREEQIISTSQNDDLANLITSTTTYHLSPDQIACARYEYAEAHRLVPKPLCTCPAGQMPSGKNATCKTTIVSTFGIDVYNMCGGMETIPEERSRLAILVLNRTGLPYQACVRRDGHPVMVQVDCSQCTVEEFDEAFKQNSNDQYVPLRIMELSVGACLTSALNDCDPEHADCLINGPRYECRCHDGWNDTSKEIGQAEGRRCEQLILLADGCILFHGYCLIWWLLLFGIIFILILLLLYWLGCKLYKLCQKRRRRNVIEEQGHLVTSEVNSVKNNNANDKLAIIESINMNNNPNSIDTISTAADCNEKIVTTTTTITTTTDNKCIPNSMQNEKQNVTKIAEKILIKQESIKSLDLIEKNDEDEQSEMQSEKLEQTFDELKCWSFIDILLEFKIKFFLLLPERKKIEQNEQKLSMNQHANINSSILSKNKLMTKTLSDDQNESINLSMETSTSTTANQLQKTTEILQNDDEKMLKNFETMEATNSKVMNISQSVSETSLRTMWELFKQGTWKQSSRPSC</sequence>
<dbReference type="WBParaSite" id="maker-PairedContig_1954-snap-gene-0.10-mRNA-1">
    <property type="protein sequence ID" value="maker-PairedContig_1954-snap-gene-0.10-mRNA-1"/>
    <property type="gene ID" value="maker-PairedContig_1954-snap-gene-0.10"/>
</dbReference>
<feature type="transmembrane region" description="Helical" evidence="1">
    <location>
        <begin position="229"/>
        <end position="251"/>
    </location>
</feature>
<keyword evidence="1" id="KW-1133">Transmembrane helix</keyword>
<dbReference type="STRING" id="6293.A0A1I8EGK4"/>
<protein>
    <recommendedName>
        <fullName evidence="3">EGF-like domain-containing protein</fullName>
    </recommendedName>
</protein>
<dbReference type="AlphaFoldDB" id="A0A1I8EGK4"/>
<keyword evidence="1" id="KW-0472">Membrane</keyword>
<reference evidence="2" key="1">
    <citation type="submission" date="2016-11" db="UniProtKB">
        <authorList>
            <consortium name="WormBaseParasite"/>
        </authorList>
    </citation>
    <scope>IDENTIFICATION</scope>
    <source>
        <strain evidence="2">pt0022</strain>
    </source>
</reference>
<evidence type="ECO:0000256" key="1">
    <source>
        <dbReference type="SAM" id="Phobius"/>
    </source>
</evidence>
<organism evidence="2">
    <name type="scientific">Wuchereria bancrofti</name>
    <dbReference type="NCBI Taxonomy" id="6293"/>
    <lineage>
        <taxon>Eukaryota</taxon>
        <taxon>Metazoa</taxon>
        <taxon>Ecdysozoa</taxon>
        <taxon>Nematoda</taxon>
        <taxon>Chromadorea</taxon>
        <taxon>Rhabditida</taxon>
        <taxon>Spirurina</taxon>
        <taxon>Spiruromorpha</taxon>
        <taxon>Filarioidea</taxon>
        <taxon>Onchocercidae</taxon>
        <taxon>Wuchereria</taxon>
    </lineage>
</organism>
<accession>A0A1I8EGK4</accession>
<proteinExistence type="predicted"/>
<evidence type="ECO:0008006" key="3">
    <source>
        <dbReference type="Google" id="ProtNLM"/>
    </source>
</evidence>
<name>A0A1I8EGK4_WUCBA</name>
<evidence type="ECO:0000313" key="2">
    <source>
        <dbReference type="WBParaSite" id="maker-PairedContig_1954-snap-gene-0.10-mRNA-1"/>
    </source>
</evidence>